<keyword evidence="4 6" id="KW-1133">Transmembrane helix</keyword>
<dbReference type="Gene3D" id="3.30.700.10">
    <property type="entry name" value="Glycoprotein, Type 4 Pilin"/>
    <property type="match status" value="1"/>
</dbReference>
<dbReference type="NCBIfam" id="TIGR02532">
    <property type="entry name" value="IV_pilin_GFxxxE"/>
    <property type="match status" value="1"/>
</dbReference>
<dbReference type="PROSITE" id="PS00409">
    <property type="entry name" value="PROKAR_NTER_METHYL"/>
    <property type="match status" value="1"/>
</dbReference>
<dbReference type="Proteomes" id="UP000176834">
    <property type="component" value="Unassembled WGS sequence"/>
</dbReference>
<dbReference type="Pfam" id="PF07963">
    <property type="entry name" value="N_methyl"/>
    <property type="match status" value="1"/>
</dbReference>
<evidence type="ECO:0000256" key="4">
    <source>
        <dbReference type="ARBA" id="ARBA00022989"/>
    </source>
</evidence>
<dbReference type="PANTHER" id="PTHR30093">
    <property type="entry name" value="GENERAL SECRETION PATHWAY PROTEIN G"/>
    <property type="match status" value="1"/>
</dbReference>
<evidence type="ECO:0000313" key="8">
    <source>
        <dbReference type="Proteomes" id="UP000176834"/>
    </source>
</evidence>
<evidence type="ECO:0000313" key="7">
    <source>
        <dbReference type="EMBL" id="OGN06988.1"/>
    </source>
</evidence>
<dbReference type="GO" id="GO:0015627">
    <property type="term" value="C:type II protein secretion system complex"/>
    <property type="evidence" value="ECO:0007669"/>
    <property type="project" value="InterPro"/>
</dbReference>
<dbReference type="InterPro" id="IPR012902">
    <property type="entry name" value="N_methyl_site"/>
</dbReference>
<comment type="caution">
    <text evidence="7">The sequence shown here is derived from an EMBL/GenBank/DDBJ whole genome shotgun (WGS) entry which is preliminary data.</text>
</comment>
<dbReference type="PANTHER" id="PTHR30093:SF44">
    <property type="entry name" value="TYPE II SECRETION SYSTEM CORE PROTEIN G"/>
    <property type="match status" value="1"/>
</dbReference>
<accession>A0A1F8F2S8</accession>
<keyword evidence="3 6" id="KW-0812">Transmembrane</keyword>
<dbReference type="PRINTS" id="PR00813">
    <property type="entry name" value="BCTERIALGSPG"/>
</dbReference>
<protein>
    <recommendedName>
        <fullName evidence="9">Type II secretion system protein GspG C-terminal domain-containing protein</fullName>
    </recommendedName>
</protein>
<name>A0A1F8F2S8_9BACT</name>
<dbReference type="SUPFAM" id="SSF54523">
    <property type="entry name" value="Pili subunits"/>
    <property type="match status" value="1"/>
</dbReference>
<dbReference type="GO" id="GO:0016020">
    <property type="term" value="C:membrane"/>
    <property type="evidence" value="ECO:0007669"/>
    <property type="project" value="UniProtKB-SubCell"/>
</dbReference>
<sequence>MFNLKKFRNLASSKGFTLVELLVVIAIIGVLATLILLQLGVARQKARDARRVADINQVRSSLELYFDDEGNYPTDTSLNNDIGPGAAVNNRYLTVFPFDPLDQDCSDLVYDGNAGADFCYGYAWDPATSATRFHLWAELERSAPSALNSDVDFDSTGFAGTGAEVDANDVADETCASSTALDCIYDVGQTF</sequence>
<comment type="subcellular location">
    <subcellularLocation>
        <location evidence="1">Membrane</location>
        <topology evidence="1">Single-pass membrane protein</topology>
    </subcellularLocation>
</comment>
<reference evidence="7 8" key="1">
    <citation type="journal article" date="2016" name="Nat. Commun.">
        <title>Thousands of microbial genomes shed light on interconnected biogeochemical processes in an aquifer system.</title>
        <authorList>
            <person name="Anantharaman K."/>
            <person name="Brown C.T."/>
            <person name="Hug L.A."/>
            <person name="Sharon I."/>
            <person name="Castelle C.J."/>
            <person name="Probst A.J."/>
            <person name="Thomas B.C."/>
            <person name="Singh A."/>
            <person name="Wilkins M.J."/>
            <person name="Karaoz U."/>
            <person name="Brodie E.L."/>
            <person name="Williams K.H."/>
            <person name="Hubbard S.S."/>
            <person name="Banfield J.F."/>
        </authorList>
    </citation>
    <scope>NUCLEOTIDE SEQUENCE [LARGE SCALE GENOMIC DNA]</scope>
</reference>
<dbReference type="InterPro" id="IPR045584">
    <property type="entry name" value="Pilin-like"/>
</dbReference>
<keyword evidence="2" id="KW-0488">Methylation</keyword>
<evidence type="ECO:0000256" key="2">
    <source>
        <dbReference type="ARBA" id="ARBA00022481"/>
    </source>
</evidence>
<dbReference type="GO" id="GO:0015628">
    <property type="term" value="P:protein secretion by the type II secretion system"/>
    <property type="evidence" value="ECO:0007669"/>
    <property type="project" value="InterPro"/>
</dbReference>
<evidence type="ECO:0000256" key="5">
    <source>
        <dbReference type="ARBA" id="ARBA00023136"/>
    </source>
</evidence>
<dbReference type="InterPro" id="IPR000983">
    <property type="entry name" value="Bac_GSPG_pilin"/>
</dbReference>
<organism evidence="7 8">
    <name type="scientific">Candidatus Yanofskybacteria bacterium RIFCSPHIGHO2_02_FULL_38_22b</name>
    <dbReference type="NCBI Taxonomy" id="1802673"/>
    <lineage>
        <taxon>Bacteria</taxon>
        <taxon>Candidatus Yanofskyibacteriota</taxon>
    </lineage>
</organism>
<evidence type="ECO:0000256" key="1">
    <source>
        <dbReference type="ARBA" id="ARBA00004167"/>
    </source>
</evidence>
<dbReference type="AlphaFoldDB" id="A0A1F8F2S8"/>
<feature type="transmembrane region" description="Helical" evidence="6">
    <location>
        <begin position="20"/>
        <end position="41"/>
    </location>
</feature>
<proteinExistence type="predicted"/>
<evidence type="ECO:0000256" key="3">
    <source>
        <dbReference type="ARBA" id="ARBA00022692"/>
    </source>
</evidence>
<dbReference type="EMBL" id="MGJN01000011">
    <property type="protein sequence ID" value="OGN06988.1"/>
    <property type="molecule type" value="Genomic_DNA"/>
</dbReference>
<keyword evidence="5 6" id="KW-0472">Membrane</keyword>
<gene>
    <name evidence="7" type="ORF">A3B86_00050</name>
</gene>
<evidence type="ECO:0000256" key="6">
    <source>
        <dbReference type="SAM" id="Phobius"/>
    </source>
</evidence>
<evidence type="ECO:0008006" key="9">
    <source>
        <dbReference type="Google" id="ProtNLM"/>
    </source>
</evidence>